<dbReference type="PANTHER" id="PTHR13812">
    <property type="entry name" value="KETIMINE REDUCTASE MU-CRYSTALLIN"/>
    <property type="match status" value="1"/>
</dbReference>
<protein>
    <submittedName>
        <fullName evidence="1">Ornithine cyclodeaminase</fullName>
    </submittedName>
</protein>
<dbReference type="PIRSF" id="PIRSF001439">
    <property type="entry name" value="CryM"/>
    <property type="match status" value="1"/>
</dbReference>
<dbReference type="GO" id="GO:0005737">
    <property type="term" value="C:cytoplasm"/>
    <property type="evidence" value="ECO:0007669"/>
    <property type="project" value="TreeGrafter"/>
</dbReference>
<name>A0A0A6DGK8_9PSED</name>
<reference evidence="1 2" key="1">
    <citation type="submission" date="2014-10" db="EMBL/GenBank/DDBJ databases">
        <title>Draft genome sequence of Pseudomonas chlororaphis EA105.</title>
        <authorList>
            <person name="McCully L.M."/>
            <person name="Bitzer A.S."/>
            <person name="Spence C."/>
            <person name="Bais H."/>
            <person name="Silby M.W."/>
        </authorList>
    </citation>
    <scope>NUCLEOTIDE SEQUENCE [LARGE SCALE GENOMIC DNA]</scope>
    <source>
        <strain evidence="1 2">EA105</strain>
    </source>
</reference>
<dbReference type="GO" id="GO:0019290">
    <property type="term" value="P:siderophore biosynthetic process"/>
    <property type="evidence" value="ECO:0007669"/>
    <property type="project" value="InterPro"/>
</dbReference>
<dbReference type="PANTHER" id="PTHR13812:SF19">
    <property type="entry name" value="KETIMINE REDUCTASE MU-CRYSTALLIN"/>
    <property type="match status" value="1"/>
</dbReference>
<sequence>MTTQNPIQPFHVIPGAVVKDILNGLRHATIDMVAQTYLTHERGETVNPDSYFLRFPEQPANRIIALPAAIVDSEGDQSVSGIKWIASYPDNIKSGIPRASAVLILNDPDTGYPYALLEGALISAVRTAASAVLGAWWLNGQSKNAPKLSIIGGGVISRNILETFIADDWSFDSVGIHDLNAESAQALAAFGKQLGVPDVQLLSLEEALSADIVVFATSAGEPYVKGKGTFRPGQIVLNISLRDIGAEIIEESYNYFDDVTHCLKANTSPHLAEQKYGHRDFVTGTVGQLIRGDLHVATDKPLIYSPFGMGILDLAIGRMIHDIAVKDGSAVAIPSFFGEERRW</sequence>
<dbReference type="SUPFAM" id="SSF51735">
    <property type="entry name" value="NAD(P)-binding Rossmann-fold domains"/>
    <property type="match status" value="1"/>
</dbReference>
<dbReference type="Gene3D" id="3.30.1780.10">
    <property type="entry name" value="ornithine cyclodeaminase, domain 1"/>
    <property type="match status" value="1"/>
</dbReference>
<comment type="caution">
    <text evidence="1">The sequence shown here is derived from an EMBL/GenBank/DDBJ whole genome shotgun (WGS) entry which is preliminary data.</text>
</comment>
<dbReference type="InterPro" id="IPR036291">
    <property type="entry name" value="NAD(P)-bd_dom_sf"/>
</dbReference>
<dbReference type="GO" id="GO:0016639">
    <property type="term" value="F:oxidoreductase activity, acting on the CH-NH2 group of donors, NAD or NADP as acceptor"/>
    <property type="evidence" value="ECO:0007669"/>
    <property type="project" value="InterPro"/>
</dbReference>
<dbReference type="NCBIfam" id="TIGR03944">
    <property type="entry name" value="dehyd_SbnB_fam"/>
    <property type="match status" value="1"/>
</dbReference>
<dbReference type="Gene3D" id="3.40.50.720">
    <property type="entry name" value="NAD(P)-binding Rossmann-like Domain"/>
    <property type="match status" value="1"/>
</dbReference>
<dbReference type="PATRIC" id="fig|587753.9.peg.3512"/>
<evidence type="ECO:0000313" key="1">
    <source>
        <dbReference type="EMBL" id="KHA73832.1"/>
    </source>
</evidence>
<gene>
    <name evidence="1" type="ORF">NZ35_06915</name>
</gene>
<proteinExistence type="predicted"/>
<dbReference type="InterPro" id="IPR023866">
    <property type="entry name" value="SbnB"/>
</dbReference>
<dbReference type="InterPro" id="IPR003462">
    <property type="entry name" value="ODC_Mu_crystall"/>
</dbReference>
<dbReference type="Proteomes" id="UP000030564">
    <property type="component" value="Unassembled WGS sequence"/>
</dbReference>
<dbReference type="InterPro" id="IPR023401">
    <property type="entry name" value="ODC_N"/>
</dbReference>
<accession>A0A0A6DGK8</accession>
<dbReference type="EMBL" id="JSFK01000003">
    <property type="protein sequence ID" value="KHA73832.1"/>
    <property type="molecule type" value="Genomic_DNA"/>
</dbReference>
<dbReference type="AlphaFoldDB" id="A0A0A6DGK8"/>
<evidence type="ECO:0000313" key="2">
    <source>
        <dbReference type="Proteomes" id="UP000030564"/>
    </source>
</evidence>
<organism evidence="1 2">
    <name type="scientific">Pseudomonas chlororaphis</name>
    <dbReference type="NCBI Taxonomy" id="587753"/>
    <lineage>
        <taxon>Bacteria</taxon>
        <taxon>Pseudomonadati</taxon>
        <taxon>Pseudomonadota</taxon>
        <taxon>Gammaproteobacteria</taxon>
        <taxon>Pseudomonadales</taxon>
        <taxon>Pseudomonadaceae</taxon>
        <taxon>Pseudomonas</taxon>
    </lineage>
</organism>
<dbReference type="Pfam" id="PF02423">
    <property type="entry name" value="OCD_Mu_crystall"/>
    <property type="match status" value="1"/>
</dbReference>